<gene>
    <name evidence="1" type="ORF">Poli38472_004438</name>
</gene>
<proteinExistence type="predicted"/>
<reference evidence="1" key="1">
    <citation type="submission" date="2019-03" db="EMBL/GenBank/DDBJ databases">
        <title>Long read genome sequence of the mycoparasitic Pythium oligandrum ATCC 38472 isolated from sugarbeet rhizosphere.</title>
        <authorList>
            <person name="Gaulin E."/>
        </authorList>
    </citation>
    <scope>NUCLEOTIDE SEQUENCE</scope>
    <source>
        <strain evidence="1">ATCC 38472_TT</strain>
    </source>
</reference>
<sequence length="262" mass="29837">MEGLHDEAIKALGAHLAGVDVLLLSHVNRHFYCLLSSSDVWMDRVPFRSYRPPEPPLVMPRCPEKRAYATYRCLLSQPVLEPPRVVSHGSVRRTYEQKTLAIRFCLLPEFVQGATKTGVDMFCSSNKQLTVRLEPGRWYHLVWVIDEHEETIYFNGKLLAANVPATGDFLYLWDGELHSTFLGFSSPSTSKLGFRYSFALHGLIDSFARWPQRLPDDEILMLAQGKPARTSPYFGYTCLSPKWAPWVFSSRPQENVGTIISK</sequence>
<evidence type="ECO:0008006" key="3">
    <source>
        <dbReference type="Google" id="ProtNLM"/>
    </source>
</evidence>
<dbReference type="Gene3D" id="2.60.120.200">
    <property type="match status" value="1"/>
</dbReference>
<evidence type="ECO:0000313" key="1">
    <source>
        <dbReference type="EMBL" id="TMW59369.1"/>
    </source>
</evidence>
<dbReference type="EMBL" id="SPLM01000109">
    <property type="protein sequence ID" value="TMW59369.1"/>
    <property type="molecule type" value="Genomic_DNA"/>
</dbReference>
<organism evidence="1 2">
    <name type="scientific">Pythium oligandrum</name>
    <name type="common">Mycoparasitic fungus</name>
    <dbReference type="NCBI Taxonomy" id="41045"/>
    <lineage>
        <taxon>Eukaryota</taxon>
        <taxon>Sar</taxon>
        <taxon>Stramenopiles</taxon>
        <taxon>Oomycota</taxon>
        <taxon>Peronosporomycetes</taxon>
        <taxon>Pythiales</taxon>
        <taxon>Pythiaceae</taxon>
        <taxon>Pythium</taxon>
    </lineage>
</organism>
<dbReference type="InterPro" id="IPR013320">
    <property type="entry name" value="ConA-like_dom_sf"/>
</dbReference>
<protein>
    <recommendedName>
        <fullName evidence="3">F-box domain-containing protein</fullName>
    </recommendedName>
</protein>
<dbReference type="AlphaFoldDB" id="A0A8K1FFV8"/>
<keyword evidence="2" id="KW-1185">Reference proteome</keyword>
<accession>A0A8K1FFV8</accession>
<dbReference type="Proteomes" id="UP000794436">
    <property type="component" value="Unassembled WGS sequence"/>
</dbReference>
<comment type="caution">
    <text evidence="1">The sequence shown here is derived from an EMBL/GenBank/DDBJ whole genome shotgun (WGS) entry which is preliminary data.</text>
</comment>
<evidence type="ECO:0000313" key="2">
    <source>
        <dbReference type="Proteomes" id="UP000794436"/>
    </source>
</evidence>
<name>A0A8K1FFV8_PYTOL</name>
<dbReference type="SUPFAM" id="SSF49899">
    <property type="entry name" value="Concanavalin A-like lectins/glucanases"/>
    <property type="match status" value="1"/>
</dbReference>